<dbReference type="Proteomes" id="UP000054549">
    <property type="component" value="Unassembled WGS sequence"/>
</dbReference>
<keyword evidence="3" id="KW-1185">Reference proteome</keyword>
<accession>A0A0C2X5G1</accession>
<dbReference type="HOGENOM" id="CLU_1981093_0_0_1"/>
<dbReference type="EMBL" id="KN818253">
    <property type="protein sequence ID" value="KIL63973.1"/>
    <property type="molecule type" value="Genomic_DNA"/>
</dbReference>
<sequence length="126" mass="13657">MAECFSLATATINTAEMVQIATLRLKTDDMTARQIAKKTGFLVQRRTDASTTSIPQSAGNSLRSTNFQQHEASGGQSVDKRAVNPTRELADEPGTEQAKRAGHGAAKRQKTAAIPSTDRVTRRSRK</sequence>
<proteinExistence type="predicted"/>
<evidence type="ECO:0000313" key="2">
    <source>
        <dbReference type="EMBL" id="KIL63973.1"/>
    </source>
</evidence>
<organism evidence="2 3">
    <name type="scientific">Amanita muscaria (strain Koide BX008)</name>
    <dbReference type="NCBI Taxonomy" id="946122"/>
    <lineage>
        <taxon>Eukaryota</taxon>
        <taxon>Fungi</taxon>
        <taxon>Dikarya</taxon>
        <taxon>Basidiomycota</taxon>
        <taxon>Agaricomycotina</taxon>
        <taxon>Agaricomycetes</taxon>
        <taxon>Agaricomycetidae</taxon>
        <taxon>Agaricales</taxon>
        <taxon>Pluteineae</taxon>
        <taxon>Amanitaceae</taxon>
        <taxon>Amanita</taxon>
    </lineage>
</organism>
<dbReference type="AlphaFoldDB" id="A0A0C2X5G1"/>
<evidence type="ECO:0000256" key="1">
    <source>
        <dbReference type="SAM" id="MobiDB-lite"/>
    </source>
</evidence>
<dbReference type="InParanoid" id="A0A0C2X5G1"/>
<evidence type="ECO:0000313" key="3">
    <source>
        <dbReference type="Proteomes" id="UP000054549"/>
    </source>
</evidence>
<name>A0A0C2X5G1_AMAMK</name>
<reference evidence="2 3" key="1">
    <citation type="submission" date="2014-04" db="EMBL/GenBank/DDBJ databases">
        <title>Evolutionary Origins and Diversification of the Mycorrhizal Mutualists.</title>
        <authorList>
            <consortium name="DOE Joint Genome Institute"/>
            <consortium name="Mycorrhizal Genomics Consortium"/>
            <person name="Kohler A."/>
            <person name="Kuo A."/>
            <person name="Nagy L.G."/>
            <person name="Floudas D."/>
            <person name="Copeland A."/>
            <person name="Barry K.W."/>
            <person name="Cichocki N."/>
            <person name="Veneault-Fourrey C."/>
            <person name="LaButti K."/>
            <person name="Lindquist E.A."/>
            <person name="Lipzen A."/>
            <person name="Lundell T."/>
            <person name="Morin E."/>
            <person name="Murat C."/>
            <person name="Riley R."/>
            <person name="Ohm R."/>
            <person name="Sun H."/>
            <person name="Tunlid A."/>
            <person name="Henrissat B."/>
            <person name="Grigoriev I.V."/>
            <person name="Hibbett D.S."/>
            <person name="Martin F."/>
        </authorList>
    </citation>
    <scope>NUCLEOTIDE SEQUENCE [LARGE SCALE GENOMIC DNA]</scope>
    <source>
        <strain evidence="2 3">Koide BX008</strain>
    </source>
</reference>
<feature type="region of interest" description="Disordered" evidence="1">
    <location>
        <begin position="40"/>
        <end position="126"/>
    </location>
</feature>
<gene>
    <name evidence="2" type="ORF">M378DRAFT_640715</name>
</gene>
<feature type="compositionally biased region" description="Basic residues" evidence="1">
    <location>
        <begin position="100"/>
        <end position="110"/>
    </location>
</feature>
<protein>
    <submittedName>
        <fullName evidence="2">Uncharacterized protein</fullName>
    </submittedName>
</protein>
<feature type="compositionally biased region" description="Polar residues" evidence="1">
    <location>
        <begin position="49"/>
        <end position="76"/>
    </location>
</feature>